<feature type="transmembrane region" description="Helical" evidence="1">
    <location>
        <begin position="105"/>
        <end position="123"/>
    </location>
</feature>
<feature type="transmembrane region" description="Helical" evidence="1">
    <location>
        <begin position="52"/>
        <end position="71"/>
    </location>
</feature>
<protein>
    <recommendedName>
        <fullName evidence="6">DUF624 domain-containing protein</fullName>
    </recommendedName>
</protein>
<dbReference type="AlphaFoldDB" id="A0A9X3PF80"/>
<feature type="transmembrane region" description="Helical" evidence="1">
    <location>
        <begin position="129"/>
        <end position="152"/>
    </location>
</feature>
<reference evidence="2" key="1">
    <citation type="submission" date="2022-12" db="EMBL/GenBank/DDBJ databases">
        <title>Gycomyces niveus sp.nov., a novel actinomycete isolated from soil in Shouguang.</title>
        <authorList>
            <person name="Yang X."/>
        </authorList>
    </citation>
    <scope>NUCLEOTIDE SEQUENCE</scope>
    <source>
        <strain evidence="2">DSM 44724</strain>
    </source>
</reference>
<evidence type="ECO:0000313" key="4">
    <source>
        <dbReference type="Proteomes" id="UP001145799"/>
    </source>
</evidence>
<proteinExistence type="predicted"/>
<keyword evidence="1" id="KW-0472">Membrane</keyword>
<organism evidence="2 4">
    <name type="scientific">Glycomyces lechevalierae</name>
    <dbReference type="NCBI Taxonomy" id="256034"/>
    <lineage>
        <taxon>Bacteria</taxon>
        <taxon>Bacillati</taxon>
        <taxon>Actinomycetota</taxon>
        <taxon>Actinomycetes</taxon>
        <taxon>Glycomycetales</taxon>
        <taxon>Glycomycetaceae</taxon>
        <taxon>Glycomyces</taxon>
    </lineage>
</organism>
<feature type="transmembrane region" description="Helical" evidence="1">
    <location>
        <begin position="197"/>
        <end position="216"/>
    </location>
</feature>
<evidence type="ECO:0000313" key="5">
    <source>
        <dbReference type="Proteomes" id="UP001183604"/>
    </source>
</evidence>
<dbReference type="RefSeq" id="WP_270120194.1">
    <property type="nucleotide sequence ID" value="NZ_BAAAOM010000001.1"/>
</dbReference>
<sequence>MGVPKGLFAYDGRLSRVLLAVFQCFAVSALFLLTALPAIVLDQASGRASHAAIWLGVVAALPIGPGVYAVLAGTRDFIAEGGYAGAVFGRFWRAFATGAVRLRRLWAGTAVIELLLAYNAALYGSGDGAFLAITAGGALVAAAVIAVCCVALQGVTAERPLELLTVALHAAAARPLAPLAWLAVLAAALAATQLPVFGPNLALFLPAAAAWAVLTANRRLGFDRKAAELGR</sequence>
<dbReference type="Proteomes" id="UP001183604">
    <property type="component" value="Unassembled WGS sequence"/>
</dbReference>
<comment type="caution">
    <text evidence="2">The sequence shown here is derived from an EMBL/GenBank/DDBJ whole genome shotgun (WGS) entry which is preliminary data.</text>
</comment>
<dbReference type="EMBL" id="JAPZVQ010000001">
    <property type="protein sequence ID" value="MDA1383877.1"/>
    <property type="molecule type" value="Genomic_DNA"/>
</dbReference>
<feature type="transmembrane region" description="Helical" evidence="1">
    <location>
        <begin position="20"/>
        <end position="40"/>
    </location>
</feature>
<evidence type="ECO:0000313" key="3">
    <source>
        <dbReference type="EMBL" id="MDR7341131.1"/>
    </source>
</evidence>
<accession>A0A9X3PF80</accession>
<keyword evidence="1" id="KW-0812">Transmembrane</keyword>
<feature type="transmembrane region" description="Helical" evidence="1">
    <location>
        <begin position="164"/>
        <end position="191"/>
    </location>
</feature>
<reference evidence="3 5" key="2">
    <citation type="submission" date="2023-07" db="EMBL/GenBank/DDBJ databases">
        <title>Sequencing the genomes of 1000 actinobacteria strains.</title>
        <authorList>
            <person name="Klenk H.-P."/>
        </authorList>
    </citation>
    <scope>NUCLEOTIDE SEQUENCE [LARGE SCALE GENOMIC DNA]</scope>
    <source>
        <strain evidence="3 5">DSM 44724</strain>
    </source>
</reference>
<gene>
    <name evidence="3" type="ORF">J2S69_004850</name>
    <name evidence="2" type="ORF">O2L01_02675</name>
</gene>
<keyword evidence="1" id="KW-1133">Transmembrane helix</keyword>
<evidence type="ECO:0008006" key="6">
    <source>
        <dbReference type="Google" id="ProtNLM"/>
    </source>
</evidence>
<name>A0A9X3PF80_9ACTN</name>
<keyword evidence="5" id="KW-1185">Reference proteome</keyword>
<dbReference type="EMBL" id="JAVDYD010000001">
    <property type="protein sequence ID" value="MDR7341131.1"/>
    <property type="molecule type" value="Genomic_DNA"/>
</dbReference>
<evidence type="ECO:0000313" key="2">
    <source>
        <dbReference type="EMBL" id="MDA1383877.1"/>
    </source>
</evidence>
<dbReference type="Proteomes" id="UP001145799">
    <property type="component" value="Unassembled WGS sequence"/>
</dbReference>
<evidence type="ECO:0000256" key="1">
    <source>
        <dbReference type="SAM" id="Phobius"/>
    </source>
</evidence>